<evidence type="ECO:0000313" key="2">
    <source>
        <dbReference type="Proteomes" id="UP000290204"/>
    </source>
</evidence>
<gene>
    <name evidence="1" type="ORF">ESA94_08810</name>
</gene>
<proteinExistence type="predicted"/>
<dbReference type="RefSeq" id="WP_129130519.1">
    <property type="nucleotide sequence ID" value="NZ_SDHW01000002.1"/>
</dbReference>
<keyword evidence="2" id="KW-1185">Reference proteome</keyword>
<dbReference type="AlphaFoldDB" id="A0A4Q1CJK7"/>
<name>A0A4Q1CJK7_9BACT</name>
<dbReference type="EMBL" id="SDHW01000002">
    <property type="protein sequence ID" value="RXK60558.1"/>
    <property type="molecule type" value="Genomic_DNA"/>
</dbReference>
<organism evidence="1 2">
    <name type="scientific">Lacibacter luteus</name>
    <dbReference type="NCBI Taxonomy" id="2508719"/>
    <lineage>
        <taxon>Bacteria</taxon>
        <taxon>Pseudomonadati</taxon>
        <taxon>Bacteroidota</taxon>
        <taxon>Chitinophagia</taxon>
        <taxon>Chitinophagales</taxon>
        <taxon>Chitinophagaceae</taxon>
        <taxon>Lacibacter</taxon>
    </lineage>
</organism>
<reference evidence="1 2" key="1">
    <citation type="submission" date="2019-01" db="EMBL/GenBank/DDBJ databases">
        <title>Lacibacter sp. strain TTM-7.</title>
        <authorList>
            <person name="Chen W.-M."/>
        </authorList>
    </citation>
    <scope>NUCLEOTIDE SEQUENCE [LARGE SCALE GENOMIC DNA]</scope>
    <source>
        <strain evidence="1 2">TTM-7</strain>
    </source>
</reference>
<accession>A0A4Q1CJK7</accession>
<comment type="caution">
    <text evidence="1">The sequence shown here is derived from an EMBL/GenBank/DDBJ whole genome shotgun (WGS) entry which is preliminary data.</text>
</comment>
<dbReference type="Proteomes" id="UP000290204">
    <property type="component" value="Unassembled WGS sequence"/>
</dbReference>
<protein>
    <submittedName>
        <fullName evidence="1">Uncharacterized protein</fullName>
    </submittedName>
</protein>
<evidence type="ECO:0000313" key="1">
    <source>
        <dbReference type="EMBL" id="RXK60558.1"/>
    </source>
</evidence>
<sequence length="64" mass="7889">MYFFLDDENNVNDGRSHLYPLKRNYSFIDSFFVKKNAKIDFLQSKSILYFAAWHQHYLFNINFR</sequence>